<comment type="caution">
    <text evidence="1">The sequence shown here is derived from an EMBL/GenBank/DDBJ whole genome shotgun (WGS) entry which is preliminary data.</text>
</comment>
<name>A0A0F9STH7_9ZZZZ</name>
<dbReference type="PROSITE" id="PS51257">
    <property type="entry name" value="PROKAR_LIPOPROTEIN"/>
    <property type="match status" value="1"/>
</dbReference>
<protein>
    <submittedName>
        <fullName evidence="1">Uncharacterized protein</fullName>
    </submittedName>
</protein>
<accession>A0A0F9STH7</accession>
<dbReference type="AlphaFoldDB" id="A0A0F9STH7"/>
<organism evidence="1">
    <name type="scientific">marine sediment metagenome</name>
    <dbReference type="NCBI Taxonomy" id="412755"/>
    <lineage>
        <taxon>unclassified sequences</taxon>
        <taxon>metagenomes</taxon>
        <taxon>ecological metagenomes</taxon>
    </lineage>
</organism>
<gene>
    <name evidence="1" type="ORF">LCGC14_0434290</name>
</gene>
<dbReference type="EMBL" id="LAZR01000411">
    <property type="protein sequence ID" value="KKN70104.1"/>
    <property type="molecule type" value="Genomic_DNA"/>
</dbReference>
<proteinExistence type="predicted"/>
<sequence length="70" mass="8052">MYWMRSIISISLLFITGCGTTINVMTPDHIFRVWAPAVIMDCNNVTTEVIHNGWYISDRTMEKVMKAKAK</sequence>
<evidence type="ECO:0000313" key="1">
    <source>
        <dbReference type="EMBL" id="KKN70104.1"/>
    </source>
</evidence>
<reference evidence="1" key="1">
    <citation type="journal article" date="2015" name="Nature">
        <title>Complex archaea that bridge the gap between prokaryotes and eukaryotes.</title>
        <authorList>
            <person name="Spang A."/>
            <person name="Saw J.H."/>
            <person name="Jorgensen S.L."/>
            <person name="Zaremba-Niedzwiedzka K."/>
            <person name="Martijn J."/>
            <person name="Lind A.E."/>
            <person name="van Eijk R."/>
            <person name="Schleper C."/>
            <person name="Guy L."/>
            <person name="Ettema T.J."/>
        </authorList>
    </citation>
    <scope>NUCLEOTIDE SEQUENCE</scope>
</reference>